<reference evidence="1" key="1">
    <citation type="submission" date="2014-09" db="EMBL/GenBank/DDBJ databases">
        <authorList>
            <person name="Magalhaes I.L.F."/>
            <person name="Oliveira U."/>
            <person name="Santos F.R."/>
            <person name="Vidigal T.H.D.A."/>
            <person name="Brescovit A.D."/>
            <person name="Santos A.J."/>
        </authorList>
    </citation>
    <scope>NUCLEOTIDE SEQUENCE</scope>
    <source>
        <tissue evidence="1">Shoot tissue taken approximately 20 cm above the soil surface</tissue>
    </source>
</reference>
<protein>
    <submittedName>
        <fullName evidence="1">Uncharacterized protein</fullName>
    </submittedName>
</protein>
<sequence length="20" mass="2649">MYHILLHMLHKRYLFSDFQR</sequence>
<dbReference type="EMBL" id="GBRH01223789">
    <property type="protein sequence ID" value="JAD74106.1"/>
    <property type="molecule type" value="Transcribed_RNA"/>
</dbReference>
<name>A0A0A9CEZ4_ARUDO</name>
<dbReference type="AlphaFoldDB" id="A0A0A9CEZ4"/>
<proteinExistence type="predicted"/>
<reference evidence="1" key="2">
    <citation type="journal article" date="2015" name="Data Brief">
        <title>Shoot transcriptome of the giant reed, Arundo donax.</title>
        <authorList>
            <person name="Barrero R.A."/>
            <person name="Guerrero F.D."/>
            <person name="Moolhuijzen P."/>
            <person name="Goolsby J.A."/>
            <person name="Tidwell J."/>
            <person name="Bellgard S.E."/>
            <person name="Bellgard M.I."/>
        </authorList>
    </citation>
    <scope>NUCLEOTIDE SEQUENCE</scope>
    <source>
        <tissue evidence="1">Shoot tissue taken approximately 20 cm above the soil surface</tissue>
    </source>
</reference>
<organism evidence="1">
    <name type="scientific">Arundo donax</name>
    <name type="common">Giant reed</name>
    <name type="synonym">Donax arundinaceus</name>
    <dbReference type="NCBI Taxonomy" id="35708"/>
    <lineage>
        <taxon>Eukaryota</taxon>
        <taxon>Viridiplantae</taxon>
        <taxon>Streptophyta</taxon>
        <taxon>Embryophyta</taxon>
        <taxon>Tracheophyta</taxon>
        <taxon>Spermatophyta</taxon>
        <taxon>Magnoliopsida</taxon>
        <taxon>Liliopsida</taxon>
        <taxon>Poales</taxon>
        <taxon>Poaceae</taxon>
        <taxon>PACMAD clade</taxon>
        <taxon>Arundinoideae</taxon>
        <taxon>Arundineae</taxon>
        <taxon>Arundo</taxon>
    </lineage>
</organism>
<evidence type="ECO:0000313" key="1">
    <source>
        <dbReference type="EMBL" id="JAD74106.1"/>
    </source>
</evidence>
<accession>A0A0A9CEZ4</accession>